<reference evidence="1 2" key="1">
    <citation type="submission" date="2022-08" db="EMBL/GenBank/DDBJ databases">
        <title>Reclassification of Massilia species as members of the genera Telluria, Duganella, Pseudoduganella, Mokoshia gen. nov. and Zemynaea gen. nov. using orthogonal and non-orthogonal genome-based approaches.</title>
        <authorList>
            <person name="Bowman J.P."/>
        </authorList>
    </citation>
    <scope>NUCLEOTIDE SEQUENCE [LARGE SCALE GENOMIC DNA]</scope>
    <source>
        <strain evidence="1 2">JCM 31316</strain>
    </source>
</reference>
<evidence type="ECO:0000313" key="1">
    <source>
        <dbReference type="EMBL" id="MCS0581153.1"/>
    </source>
</evidence>
<gene>
    <name evidence="1" type="ORF">NX784_06075</name>
</gene>
<proteinExistence type="predicted"/>
<dbReference type="RefSeq" id="WP_258815769.1">
    <property type="nucleotide sequence ID" value="NZ_JANUGW010000003.1"/>
</dbReference>
<name>A0ABT1ZMK9_9BURK</name>
<sequence length="466" mass="50493">MIDNLAATAADLQSPALDETAAAAVDPLQTHFQDGVAPDEIEHVYHLKRAQPMLQAFTALFHGSQDGVIVRLLVLRELASDAMDSAFSRADINQKFAYLIPESLETVLGRLRSHGLLAWDNPAAVYRITPLARNVLAALDTLLALGKPEEDEAEMGFLLSQVAGAQAVGGVTVEQLKHLLGRLVELHEEFRDAIASGSEFRLRASQAKWHMACDWVEKGSVILRAITSDERADSATHRAAQAIGRAQSQLLNMQGMFSRALNQIERQRVHLGQSGLSTTDIKRWLLAHDDLASLAEDAIDRPVVPLFTTPAEMIDVAETELMMERVAAVAPTGLPSGEDAAMTINDNPAMQAELDDWIKRLSDFANLDNFPVMAEGAPRSVAIQESLLPASFAVASYRASLLPLLGDPAEANLQGPTAELARLPVRFDSADEMIALDDPHIAAISRATLSLNLDLPSTPESNTQDE</sequence>
<comment type="caution">
    <text evidence="1">The sequence shown here is derived from an EMBL/GenBank/DDBJ whole genome shotgun (WGS) entry which is preliminary data.</text>
</comment>
<accession>A0ABT1ZMK9</accession>
<organism evidence="1 2">
    <name type="scientific">Massilia pinisoli</name>
    <dbReference type="NCBI Taxonomy" id="1772194"/>
    <lineage>
        <taxon>Bacteria</taxon>
        <taxon>Pseudomonadati</taxon>
        <taxon>Pseudomonadota</taxon>
        <taxon>Betaproteobacteria</taxon>
        <taxon>Burkholderiales</taxon>
        <taxon>Oxalobacteraceae</taxon>
        <taxon>Telluria group</taxon>
        <taxon>Massilia</taxon>
    </lineage>
</organism>
<protein>
    <submittedName>
        <fullName evidence="1">Uncharacterized protein</fullName>
    </submittedName>
</protein>
<keyword evidence="2" id="KW-1185">Reference proteome</keyword>
<evidence type="ECO:0000313" key="2">
    <source>
        <dbReference type="Proteomes" id="UP001204151"/>
    </source>
</evidence>
<dbReference type="Proteomes" id="UP001204151">
    <property type="component" value="Unassembled WGS sequence"/>
</dbReference>
<dbReference type="EMBL" id="JANUGW010000003">
    <property type="protein sequence ID" value="MCS0581153.1"/>
    <property type="molecule type" value="Genomic_DNA"/>
</dbReference>